<dbReference type="STRING" id="573321.SAMN04488505_101854"/>
<evidence type="ECO:0000313" key="2">
    <source>
        <dbReference type="EMBL" id="SEK76849.1"/>
    </source>
</evidence>
<gene>
    <name evidence="2" type="ORF">SAMN04488505_101854</name>
</gene>
<evidence type="ECO:0000259" key="1">
    <source>
        <dbReference type="Pfam" id="PF09413"/>
    </source>
</evidence>
<accession>A0A1H7JQE9</accession>
<dbReference type="InterPro" id="IPR018551">
    <property type="entry name" value="DUF2007"/>
</dbReference>
<dbReference type="AlphaFoldDB" id="A0A1H7JQE9"/>
<protein>
    <submittedName>
        <fullName evidence="2">Putative signal transducing protein</fullName>
    </submittedName>
</protein>
<keyword evidence="3" id="KW-1185">Reference proteome</keyword>
<dbReference type="Proteomes" id="UP000198984">
    <property type="component" value="Unassembled WGS sequence"/>
</dbReference>
<sequence>MEKDWIKIFSTDRPFEAEMVKGMLLENGVNAVLLNRQDSSYTQALPGQAEIYVHTSQVTQALELMNETK</sequence>
<dbReference type="Pfam" id="PF09413">
    <property type="entry name" value="DUF2007"/>
    <property type="match status" value="1"/>
</dbReference>
<dbReference type="InterPro" id="IPR011322">
    <property type="entry name" value="N-reg_PII-like_a/b"/>
</dbReference>
<dbReference type="OrthoDB" id="1467917at2"/>
<organism evidence="2 3">
    <name type="scientific">Chitinophaga rupis</name>
    <dbReference type="NCBI Taxonomy" id="573321"/>
    <lineage>
        <taxon>Bacteria</taxon>
        <taxon>Pseudomonadati</taxon>
        <taxon>Bacteroidota</taxon>
        <taxon>Chitinophagia</taxon>
        <taxon>Chitinophagales</taxon>
        <taxon>Chitinophagaceae</taxon>
        <taxon>Chitinophaga</taxon>
    </lineage>
</organism>
<feature type="domain" description="DUF2007" evidence="1">
    <location>
        <begin position="5"/>
        <end position="68"/>
    </location>
</feature>
<proteinExistence type="predicted"/>
<evidence type="ECO:0000313" key="3">
    <source>
        <dbReference type="Proteomes" id="UP000198984"/>
    </source>
</evidence>
<dbReference type="EMBL" id="FOBB01000001">
    <property type="protein sequence ID" value="SEK76849.1"/>
    <property type="molecule type" value="Genomic_DNA"/>
</dbReference>
<dbReference type="RefSeq" id="WP_089906875.1">
    <property type="nucleotide sequence ID" value="NZ_FOBB01000001.1"/>
</dbReference>
<reference evidence="2 3" key="1">
    <citation type="submission" date="2016-10" db="EMBL/GenBank/DDBJ databases">
        <authorList>
            <person name="de Groot N.N."/>
        </authorList>
    </citation>
    <scope>NUCLEOTIDE SEQUENCE [LARGE SCALE GENOMIC DNA]</scope>
    <source>
        <strain evidence="2 3">DSM 21039</strain>
    </source>
</reference>
<dbReference type="SUPFAM" id="SSF54913">
    <property type="entry name" value="GlnB-like"/>
    <property type="match status" value="1"/>
</dbReference>
<name>A0A1H7JQE9_9BACT</name>